<evidence type="ECO:0000259" key="6">
    <source>
        <dbReference type="PROSITE" id="PS51898"/>
    </source>
</evidence>
<evidence type="ECO:0000313" key="9">
    <source>
        <dbReference type="Proteomes" id="UP001057498"/>
    </source>
</evidence>
<dbReference type="InterPro" id="IPR013762">
    <property type="entry name" value="Integrase-like_cat_sf"/>
</dbReference>
<protein>
    <submittedName>
        <fullName evidence="8">Integron integrase</fullName>
    </submittedName>
</protein>
<dbReference type="EMBL" id="AP025730">
    <property type="protein sequence ID" value="BDI07655.1"/>
    <property type="molecule type" value="Genomic_DNA"/>
</dbReference>
<evidence type="ECO:0000256" key="4">
    <source>
        <dbReference type="ARBA" id="ARBA00023172"/>
    </source>
</evidence>
<dbReference type="Gene3D" id="1.10.150.130">
    <property type="match status" value="1"/>
</dbReference>
<name>A0ABM7YSS1_9BURK</name>
<gene>
    <name evidence="8" type="ORF">CATMQ487_46250</name>
</gene>
<keyword evidence="9" id="KW-1185">Reference proteome</keyword>
<organism evidence="8 9">
    <name type="scientific">Sphaerotilus microaerophilus</name>
    <dbReference type="NCBI Taxonomy" id="2914710"/>
    <lineage>
        <taxon>Bacteria</taxon>
        <taxon>Pseudomonadati</taxon>
        <taxon>Pseudomonadota</taxon>
        <taxon>Betaproteobacteria</taxon>
        <taxon>Burkholderiales</taxon>
        <taxon>Sphaerotilaceae</taxon>
        <taxon>Sphaerotilus</taxon>
    </lineage>
</organism>
<dbReference type="NCBIfam" id="TIGR02249">
    <property type="entry name" value="integrase_gron"/>
    <property type="match status" value="1"/>
</dbReference>
<dbReference type="Gene3D" id="1.10.443.10">
    <property type="entry name" value="Intergrase catalytic core"/>
    <property type="match status" value="1"/>
</dbReference>
<dbReference type="PROSITE" id="PS51900">
    <property type="entry name" value="CB"/>
    <property type="match status" value="1"/>
</dbReference>
<dbReference type="PANTHER" id="PTHR30349:SF64">
    <property type="entry name" value="PROPHAGE INTEGRASE INTD-RELATED"/>
    <property type="match status" value="1"/>
</dbReference>
<dbReference type="CDD" id="cd01193">
    <property type="entry name" value="INT_IntI_C"/>
    <property type="match status" value="1"/>
</dbReference>
<dbReference type="InterPro" id="IPR011946">
    <property type="entry name" value="Integrase_integron-type"/>
</dbReference>
<dbReference type="InterPro" id="IPR011010">
    <property type="entry name" value="DNA_brk_join_enz"/>
</dbReference>
<dbReference type="InterPro" id="IPR010998">
    <property type="entry name" value="Integrase_recombinase_N"/>
</dbReference>
<dbReference type="InterPro" id="IPR002104">
    <property type="entry name" value="Integrase_catalytic"/>
</dbReference>
<evidence type="ECO:0000259" key="7">
    <source>
        <dbReference type="PROSITE" id="PS51900"/>
    </source>
</evidence>
<evidence type="ECO:0000256" key="2">
    <source>
        <dbReference type="ARBA" id="ARBA00022908"/>
    </source>
</evidence>
<dbReference type="PANTHER" id="PTHR30349">
    <property type="entry name" value="PHAGE INTEGRASE-RELATED"/>
    <property type="match status" value="1"/>
</dbReference>
<dbReference type="Pfam" id="PF00589">
    <property type="entry name" value="Phage_integrase"/>
    <property type="match status" value="1"/>
</dbReference>
<accession>A0ABM7YSS1</accession>
<proteinExistence type="inferred from homology"/>
<evidence type="ECO:0000256" key="3">
    <source>
        <dbReference type="ARBA" id="ARBA00023125"/>
    </source>
</evidence>
<keyword evidence="4" id="KW-0233">DNA recombination</keyword>
<keyword evidence="3 5" id="KW-0238">DNA-binding</keyword>
<dbReference type="NCBIfam" id="NF011946">
    <property type="entry name" value="PRK15417.1"/>
    <property type="match status" value="1"/>
</dbReference>
<dbReference type="Proteomes" id="UP001057498">
    <property type="component" value="Chromosome"/>
</dbReference>
<dbReference type="InterPro" id="IPR050090">
    <property type="entry name" value="Tyrosine_recombinase_XerCD"/>
</dbReference>
<feature type="domain" description="Core-binding (CB)" evidence="7">
    <location>
        <begin position="52"/>
        <end position="131"/>
    </location>
</feature>
<comment type="similarity">
    <text evidence="1">Belongs to the 'phage' integrase family.</text>
</comment>
<evidence type="ECO:0000256" key="5">
    <source>
        <dbReference type="PROSITE-ProRule" id="PRU01248"/>
    </source>
</evidence>
<feature type="domain" description="Tyr recombinase" evidence="6">
    <location>
        <begin position="149"/>
        <end position="363"/>
    </location>
</feature>
<dbReference type="Pfam" id="PF13495">
    <property type="entry name" value="Phage_int_SAM_4"/>
    <property type="match status" value="1"/>
</dbReference>
<dbReference type="PROSITE" id="PS51898">
    <property type="entry name" value="TYR_RECOMBINASE"/>
    <property type="match status" value="1"/>
</dbReference>
<keyword evidence="2" id="KW-0229">DNA integration</keyword>
<sequence>MELILRTASRGGKGLGMLTTSPRGDQKALAGVAGRPLRPVRAAALPPLRATRLLDQVRERVRGLHYSLRTEEAYVFWCRAFVRFHGLRHPAEMGGPEVEAFLTHLAAERRLSVSSHRQALSALLFLYGKVLGQQLPWMDEIGRPVPKRRLPVVLSTQEVAAVLAGMEGVYGLLARLLYGTGLRIEEALQLRVKDLDFANQAIFVRSGKGGKDRVVMLPRSLTSELRQHVAQEARALWSADAAAGHAGVQLPDALERKYPRAGVSWAWFWVFAQQRLSTDPRSGVIRRHHLYPETFQRAFKRAVQAAGITKPATPHTLRHCFATHLLQSGSDIRTVQELLGHADVATTMIYTHVLKVGGMGARSPLDALLPA</sequence>
<dbReference type="SUPFAM" id="SSF56349">
    <property type="entry name" value="DNA breaking-rejoining enzymes"/>
    <property type="match status" value="1"/>
</dbReference>
<dbReference type="InterPro" id="IPR004107">
    <property type="entry name" value="Integrase_SAM-like_N"/>
</dbReference>
<reference evidence="8" key="1">
    <citation type="submission" date="2022-04" db="EMBL/GenBank/DDBJ databases">
        <title>Whole genome sequence of Sphaerotilus sp. FB-5.</title>
        <authorList>
            <person name="Takeda M."/>
            <person name="Narihara S."/>
            <person name="Akimoto M."/>
            <person name="Akimoto R."/>
            <person name="Nishiyashiki S."/>
            <person name="Murakami T."/>
        </authorList>
    </citation>
    <scope>NUCLEOTIDE SEQUENCE</scope>
    <source>
        <strain evidence="8">FB-5</strain>
    </source>
</reference>
<evidence type="ECO:0000313" key="8">
    <source>
        <dbReference type="EMBL" id="BDI07655.1"/>
    </source>
</evidence>
<dbReference type="InterPro" id="IPR044068">
    <property type="entry name" value="CB"/>
</dbReference>
<evidence type="ECO:0000256" key="1">
    <source>
        <dbReference type="ARBA" id="ARBA00008857"/>
    </source>
</evidence>